<organism evidence="1 2">
    <name type="scientific">Candidatus Pandoraea novymonadis</name>
    <dbReference type="NCBI Taxonomy" id="1808959"/>
    <lineage>
        <taxon>Bacteria</taxon>
        <taxon>Pseudomonadati</taxon>
        <taxon>Pseudomonadota</taxon>
        <taxon>Betaproteobacteria</taxon>
        <taxon>Burkholderiales</taxon>
        <taxon>Burkholderiaceae</taxon>
        <taxon>Pandoraea</taxon>
    </lineage>
</organism>
<name>A0ABX5FEW0_9BURK</name>
<accession>A0ABX5FEW0</accession>
<proteinExistence type="predicted"/>
<evidence type="ECO:0000313" key="1">
    <source>
        <dbReference type="EMBL" id="PSB92250.1"/>
    </source>
</evidence>
<dbReference type="EMBL" id="MUHY01000001">
    <property type="protein sequence ID" value="PSB92250.1"/>
    <property type="molecule type" value="Genomic_DNA"/>
</dbReference>
<keyword evidence="2" id="KW-1185">Reference proteome</keyword>
<sequence>MTTTKLIDHLLKNNSASPPHTTLIYTKQALIPTKVFAINITTENPHTFEIVHRPYF</sequence>
<reference evidence="1 2" key="1">
    <citation type="journal article" date="2017" name="Front. Microbiol.">
        <title>Genome of Ca. Pandoraea novymonadis, an Endosymbiotic Bacterium of the Trypanosomatid Novymonas esmeraldas.</title>
        <authorList>
            <person name="Kostygov A.Y."/>
            <person name="Butenko A."/>
            <person name="Nenarokova A."/>
            <person name="Tashyreva D."/>
            <person name="Flegontov P."/>
            <person name="Lukes J."/>
            <person name="Yurchenko V."/>
        </authorList>
    </citation>
    <scope>NUCLEOTIDE SEQUENCE [LARGE SCALE GENOMIC DNA]</scope>
    <source>
        <strain evidence="1 2">E262</strain>
    </source>
</reference>
<dbReference type="Proteomes" id="UP000242660">
    <property type="component" value="Unassembled WGS sequence"/>
</dbReference>
<evidence type="ECO:0000313" key="2">
    <source>
        <dbReference type="Proteomes" id="UP000242660"/>
    </source>
</evidence>
<gene>
    <name evidence="1" type="ORF">BZL35_00485</name>
</gene>
<protein>
    <submittedName>
        <fullName evidence="1">Uncharacterized protein</fullName>
    </submittedName>
</protein>
<comment type="caution">
    <text evidence="1">The sequence shown here is derived from an EMBL/GenBank/DDBJ whole genome shotgun (WGS) entry which is preliminary data.</text>
</comment>